<sequence length="206" mass="23317">MYKVLVLPFKQMPSAEDFLTQEEKRYCQTLKIEKRRQDYLAGRYALKKLLSDNFVKADYKSIEILKHEDGRPLLFINGVKSNLNVSISHSNAYACACAGRGCLVGVDIERVEERSEAWRNFSFAKEEITETSPEFLTALWAKKEAVLKLLGLGLSVDMHSIRFDNDRMYLEGKLKEKQNSLGAAVISTDLSYTNGFAVAVAYSKVV</sequence>
<evidence type="ECO:0000313" key="6">
    <source>
        <dbReference type="Proteomes" id="UP000001029"/>
    </source>
</evidence>
<evidence type="ECO:0000259" key="3">
    <source>
        <dbReference type="Pfam" id="PF01648"/>
    </source>
</evidence>
<evidence type="ECO:0000259" key="4">
    <source>
        <dbReference type="Pfam" id="PF17837"/>
    </source>
</evidence>
<name>B2KDQ6_ELUMP</name>
<dbReference type="InterPro" id="IPR041354">
    <property type="entry name" value="4PPT_N"/>
</dbReference>
<protein>
    <submittedName>
        <fullName evidence="5">4'-Phosphopantetheinyl transferase</fullName>
    </submittedName>
</protein>
<dbReference type="GO" id="GO:0019878">
    <property type="term" value="P:lysine biosynthetic process via aminoadipic acid"/>
    <property type="evidence" value="ECO:0007669"/>
    <property type="project" value="TreeGrafter"/>
</dbReference>
<accession>B2KDQ6</accession>
<dbReference type="InterPro" id="IPR008278">
    <property type="entry name" value="4-PPantetheinyl_Trfase_dom"/>
</dbReference>
<dbReference type="PANTHER" id="PTHR12215">
    <property type="entry name" value="PHOSPHOPANTETHEINE TRANSFERASE"/>
    <property type="match status" value="1"/>
</dbReference>
<organism evidence="5 6">
    <name type="scientific">Elusimicrobium minutum (strain Pei191)</name>
    <dbReference type="NCBI Taxonomy" id="445932"/>
    <lineage>
        <taxon>Bacteria</taxon>
        <taxon>Pseudomonadati</taxon>
        <taxon>Elusimicrobiota</taxon>
        <taxon>Elusimicrobia</taxon>
        <taxon>Elusimicrobiales</taxon>
        <taxon>Elusimicrobiaceae</taxon>
        <taxon>Elusimicrobium</taxon>
    </lineage>
</organism>
<comment type="similarity">
    <text evidence="1">Belongs to the P-Pant transferase superfamily. Gsp/Sfp/HetI/AcpT family.</text>
</comment>
<evidence type="ECO:0000256" key="1">
    <source>
        <dbReference type="ARBA" id="ARBA00010990"/>
    </source>
</evidence>
<proteinExistence type="inferred from homology"/>
<dbReference type="STRING" id="445932.Emin_1100"/>
<gene>
    <name evidence="5" type="ordered locus">Emin_1100</name>
</gene>
<dbReference type="GO" id="GO:0005829">
    <property type="term" value="C:cytosol"/>
    <property type="evidence" value="ECO:0007669"/>
    <property type="project" value="TreeGrafter"/>
</dbReference>
<dbReference type="PANTHER" id="PTHR12215:SF10">
    <property type="entry name" value="L-AMINOADIPATE-SEMIALDEHYDE DEHYDROGENASE-PHOSPHOPANTETHEINYL TRANSFERASE"/>
    <property type="match status" value="1"/>
</dbReference>
<reference evidence="5 6" key="1">
    <citation type="journal article" date="2009" name="Appl. Environ. Microbiol.">
        <title>Genomic analysis of 'Elusimicrobium minutum,' the first cultivated representative of the phylum 'Elusimicrobia' (formerly termite group 1).</title>
        <authorList>
            <person name="Herlemann D.P.R."/>
            <person name="Geissinger O."/>
            <person name="Ikeda-Ohtsubo W."/>
            <person name="Kunin V."/>
            <person name="Sun H."/>
            <person name="Lapidus A."/>
            <person name="Hugenholtz P."/>
            <person name="Brune A."/>
        </authorList>
    </citation>
    <scope>NUCLEOTIDE SEQUENCE [LARGE SCALE GENOMIC DNA]</scope>
    <source>
        <strain evidence="5 6">Pei191</strain>
    </source>
</reference>
<dbReference type="AlphaFoldDB" id="B2KDQ6"/>
<dbReference type="Gene3D" id="3.90.470.20">
    <property type="entry name" value="4'-phosphopantetheinyl transferase domain"/>
    <property type="match status" value="2"/>
</dbReference>
<dbReference type="Pfam" id="PF01648">
    <property type="entry name" value="ACPS"/>
    <property type="match status" value="1"/>
</dbReference>
<dbReference type="GO" id="GO:0000287">
    <property type="term" value="F:magnesium ion binding"/>
    <property type="evidence" value="ECO:0007669"/>
    <property type="project" value="InterPro"/>
</dbReference>
<dbReference type="EMBL" id="CP001055">
    <property type="protein sequence ID" value="ACC98652.1"/>
    <property type="molecule type" value="Genomic_DNA"/>
</dbReference>
<dbReference type="Pfam" id="PF17837">
    <property type="entry name" value="4PPT_N"/>
    <property type="match status" value="1"/>
</dbReference>
<dbReference type="InterPro" id="IPR050559">
    <property type="entry name" value="P-Pant_transferase_sf"/>
</dbReference>
<dbReference type="InterPro" id="IPR037143">
    <property type="entry name" value="4-PPantetheinyl_Trfase_dom_sf"/>
</dbReference>
<feature type="domain" description="4'-phosphopantetheinyl transferase N-terminal" evidence="4">
    <location>
        <begin position="32"/>
        <end position="98"/>
    </location>
</feature>
<dbReference type="SUPFAM" id="SSF56214">
    <property type="entry name" value="4'-phosphopantetheinyl transferase"/>
    <property type="match status" value="2"/>
</dbReference>
<dbReference type="RefSeq" id="WP_012415267.1">
    <property type="nucleotide sequence ID" value="NC_010644.1"/>
</dbReference>
<keyword evidence="6" id="KW-1185">Reference proteome</keyword>
<dbReference type="OrthoDB" id="9808281at2"/>
<dbReference type="HOGENOM" id="CLU_1330216_0_0_0"/>
<dbReference type="Proteomes" id="UP000001029">
    <property type="component" value="Chromosome"/>
</dbReference>
<evidence type="ECO:0000256" key="2">
    <source>
        <dbReference type="ARBA" id="ARBA00022679"/>
    </source>
</evidence>
<dbReference type="GO" id="GO:0008897">
    <property type="term" value="F:holo-[acyl-carrier-protein] synthase activity"/>
    <property type="evidence" value="ECO:0007669"/>
    <property type="project" value="InterPro"/>
</dbReference>
<evidence type="ECO:0000313" key="5">
    <source>
        <dbReference type="EMBL" id="ACC98652.1"/>
    </source>
</evidence>
<dbReference type="KEGG" id="emi:Emin_1100"/>
<keyword evidence="2 5" id="KW-0808">Transferase</keyword>
<feature type="domain" description="4'-phosphopantetheinyl transferase" evidence="3">
    <location>
        <begin position="104"/>
        <end position="167"/>
    </location>
</feature>